<evidence type="ECO:0000256" key="1">
    <source>
        <dbReference type="ARBA" id="ARBA00023002"/>
    </source>
</evidence>
<keyword evidence="2 4" id="KW-0503">Monooxygenase</keyword>
<proteinExistence type="predicted"/>
<dbReference type="PANTHER" id="PTHR13789">
    <property type="entry name" value="MONOOXYGENASE"/>
    <property type="match status" value="1"/>
</dbReference>
<dbReference type="Pfam" id="PF01494">
    <property type="entry name" value="FAD_binding_3"/>
    <property type="match status" value="1"/>
</dbReference>
<dbReference type="PANTHER" id="PTHR13789:SF309">
    <property type="entry name" value="PUTATIVE (AFU_ORTHOLOGUE AFUA_6G14510)-RELATED"/>
    <property type="match status" value="1"/>
</dbReference>
<dbReference type="PRINTS" id="PR00420">
    <property type="entry name" value="RNGMNOXGNASE"/>
</dbReference>
<dbReference type="SUPFAM" id="SSF51905">
    <property type="entry name" value="FAD/NAD(P)-binding domain"/>
    <property type="match status" value="1"/>
</dbReference>
<evidence type="ECO:0000256" key="2">
    <source>
        <dbReference type="ARBA" id="ARBA00023033"/>
    </source>
</evidence>
<accession>A0ABQ5QZS0</accession>
<feature type="domain" description="FAD-binding" evidence="3">
    <location>
        <begin position="7"/>
        <end position="335"/>
    </location>
</feature>
<protein>
    <submittedName>
        <fullName evidence="4">Monooxygenase</fullName>
    </submittedName>
</protein>
<reference evidence="4" key="1">
    <citation type="submission" date="2022-12" db="EMBL/GenBank/DDBJ databases">
        <title>New Phytohabitans aurantiacus sp. RD004123 nov., an actinomycete isolated from soil.</title>
        <authorList>
            <person name="Triningsih D.W."/>
            <person name="Harunari E."/>
            <person name="Igarashi Y."/>
        </authorList>
    </citation>
    <scope>NUCLEOTIDE SEQUENCE</scope>
    <source>
        <strain evidence="4">RD004123</strain>
    </source>
</reference>
<dbReference type="InterPro" id="IPR050493">
    <property type="entry name" value="FAD-dep_Monooxygenase_BioMet"/>
</dbReference>
<dbReference type="InterPro" id="IPR036188">
    <property type="entry name" value="FAD/NAD-bd_sf"/>
</dbReference>
<dbReference type="EMBL" id="BSDI01000023">
    <property type="protein sequence ID" value="GLH99421.1"/>
    <property type="molecule type" value="Genomic_DNA"/>
</dbReference>
<evidence type="ECO:0000259" key="3">
    <source>
        <dbReference type="Pfam" id="PF01494"/>
    </source>
</evidence>
<evidence type="ECO:0000313" key="5">
    <source>
        <dbReference type="Proteomes" id="UP001144280"/>
    </source>
</evidence>
<sequence length="376" mass="40053">MSVVDGRVIVAGGGIAGLAAARALHQRDIPALVVDRLASQPDAGLAINLPGNAVRALGALGLADGIAALGTPTRRREYRNAKGKLLFAMDEDAFWGEEARPRCVRRADLLALLARDLPAGTVRWNSAVTAVRATAERAEVSLAGGTIEQGALVVGADGVRSVVRDAVLGEGAAPRAALLSAASWRFMAPNPGVEYWTAWSGAEGTFLLIPVDNDEVYGYASATRGGPVAPDPAWLSTTFGRFPDPVLRVLATVLDGERANLYHSPIEEVRIPSWSRGRAVLIGDAAHATAPVWAQGAALAVEDALALAELLATRDDWSEVGAEYERIRRPRVTHVQEMTDRLSRTAGLPIWIRDRILPFVGPRTYRETYGPLLTPG</sequence>
<organism evidence="4 5">
    <name type="scientific">Phytohabitans aurantiacus</name>
    <dbReference type="NCBI Taxonomy" id="3016789"/>
    <lineage>
        <taxon>Bacteria</taxon>
        <taxon>Bacillati</taxon>
        <taxon>Actinomycetota</taxon>
        <taxon>Actinomycetes</taxon>
        <taxon>Micromonosporales</taxon>
        <taxon>Micromonosporaceae</taxon>
    </lineage>
</organism>
<gene>
    <name evidence="4" type="ORF">Pa4123_46970</name>
</gene>
<evidence type="ECO:0000313" key="4">
    <source>
        <dbReference type="EMBL" id="GLH99421.1"/>
    </source>
</evidence>
<keyword evidence="1" id="KW-0560">Oxidoreductase</keyword>
<dbReference type="InterPro" id="IPR002938">
    <property type="entry name" value="FAD-bd"/>
</dbReference>
<comment type="caution">
    <text evidence="4">The sequence shown here is derived from an EMBL/GenBank/DDBJ whole genome shotgun (WGS) entry which is preliminary data.</text>
</comment>
<dbReference type="Proteomes" id="UP001144280">
    <property type="component" value="Unassembled WGS sequence"/>
</dbReference>
<dbReference type="GO" id="GO:0004497">
    <property type="term" value="F:monooxygenase activity"/>
    <property type="evidence" value="ECO:0007669"/>
    <property type="project" value="UniProtKB-KW"/>
</dbReference>
<name>A0ABQ5QZS0_9ACTN</name>
<dbReference type="Gene3D" id="3.50.50.60">
    <property type="entry name" value="FAD/NAD(P)-binding domain"/>
    <property type="match status" value="1"/>
</dbReference>
<keyword evidence="5" id="KW-1185">Reference proteome</keyword>